<feature type="domain" description="HAT C-terminal dimerisation" evidence="2">
    <location>
        <begin position="140"/>
        <end position="223"/>
    </location>
</feature>
<dbReference type="AlphaFoldDB" id="A0A1J3ID04"/>
<evidence type="ECO:0000259" key="2">
    <source>
        <dbReference type="Pfam" id="PF05699"/>
    </source>
</evidence>
<reference evidence="4" key="1">
    <citation type="submission" date="2016-07" db="EMBL/GenBank/DDBJ databases">
        <title>De novo transcriptome assembly of four accessions of the metal hyperaccumulator plant Noccaea caerulescens.</title>
        <authorList>
            <person name="Blande D."/>
            <person name="Halimaa P."/>
            <person name="Tervahauta A.I."/>
            <person name="Aarts M.G."/>
            <person name="Karenlampi S.O."/>
        </authorList>
    </citation>
    <scope>NUCLEOTIDE SEQUENCE</scope>
</reference>
<evidence type="ECO:0000313" key="4">
    <source>
        <dbReference type="EMBL" id="JAU78305.1"/>
    </source>
</evidence>
<dbReference type="InterPro" id="IPR025525">
    <property type="entry name" value="hAT-like_transposase_RNase-H"/>
</dbReference>
<feature type="compositionally biased region" description="Acidic residues" evidence="1">
    <location>
        <begin position="111"/>
        <end position="120"/>
    </location>
</feature>
<feature type="compositionally biased region" description="Polar residues" evidence="1">
    <location>
        <begin position="100"/>
        <end position="110"/>
    </location>
</feature>
<feature type="region of interest" description="Disordered" evidence="1">
    <location>
        <begin position="100"/>
        <end position="120"/>
    </location>
</feature>
<feature type="domain" description="hAT-like transposase RNase-H fold" evidence="3">
    <location>
        <begin position="8"/>
        <end position="88"/>
    </location>
</feature>
<dbReference type="GO" id="GO:0003677">
    <property type="term" value="F:DNA binding"/>
    <property type="evidence" value="ECO:0007669"/>
    <property type="project" value="InterPro"/>
</dbReference>
<gene>
    <name evidence="4" type="ORF">MP_TR13098_c0_g1_i1_g.38262</name>
</gene>
<dbReference type="PANTHER" id="PTHR23272:SF161">
    <property type="entry name" value="ZINC FINGER BED DOMAIN-CONTAINING PROTEIN RICESLEEPER 1-LIKE"/>
    <property type="match status" value="1"/>
</dbReference>
<dbReference type="Pfam" id="PF05699">
    <property type="entry name" value="Dimer_Tnp_hAT"/>
    <property type="match status" value="1"/>
</dbReference>
<dbReference type="SUPFAM" id="SSF53098">
    <property type="entry name" value="Ribonuclease H-like"/>
    <property type="match status" value="1"/>
</dbReference>
<accession>A0A1J3ID04</accession>
<sequence length="266" mass="30376">MIRKMGLNKTDINEKVMASRMKTKFDKYCGDMENMNVMIFVACVMDPRYKLKYVSFIIRESYGGGEDSIAEALNAKIKLVLDQMYKHYEAKTSNYPVCTNQAKGSKPTSETCEETEDTNDLDSLIDIHEESEENSGDQTELESYLTDPCTPKSDPNFNVLHWWRRSASRYKTLSIMARDLMAIPVSTVASESAFSISGRVIDAFRSSLTPRTVETLICTQDWMRNDYEQSSFEEQIESLQSLEDEIVASNAYGNLVQRVSLPYEEE</sequence>
<dbReference type="PANTHER" id="PTHR23272">
    <property type="entry name" value="BED FINGER-RELATED"/>
    <property type="match status" value="1"/>
</dbReference>
<proteinExistence type="predicted"/>
<evidence type="ECO:0000256" key="1">
    <source>
        <dbReference type="SAM" id="MobiDB-lite"/>
    </source>
</evidence>
<dbReference type="InterPro" id="IPR008906">
    <property type="entry name" value="HATC_C_dom"/>
</dbReference>
<name>A0A1J3ID04_NOCCA</name>
<evidence type="ECO:0000259" key="3">
    <source>
        <dbReference type="Pfam" id="PF14372"/>
    </source>
</evidence>
<dbReference type="EMBL" id="GEVM01027633">
    <property type="protein sequence ID" value="JAU78305.1"/>
    <property type="molecule type" value="Transcribed_RNA"/>
</dbReference>
<dbReference type="Pfam" id="PF14372">
    <property type="entry name" value="hAT-like_RNase-H"/>
    <property type="match status" value="1"/>
</dbReference>
<organism evidence="4">
    <name type="scientific">Noccaea caerulescens</name>
    <name type="common">Alpine penny-cress</name>
    <name type="synonym">Thlaspi caerulescens</name>
    <dbReference type="NCBI Taxonomy" id="107243"/>
    <lineage>
        <taxon>Eukaryota</taxon>
        <taxon>Viridiplantae</taxon>
        <taxon>Streptophyta</taxon>
        <taxon>Embryophyta</taxon>
        <taxon>Tracheophyta</taxon>
        <taxon>Spermatophyta</taxon>
        <taxon>Magnoliopsida</taxon>
        <taxon>eudicotyledons</taxon>
        <taxon>Gunneridae</taxon>
        <taxon>Pentapetalae</taxon>
        <taxon>rosids</taxon>
        <taxon>malvids</taxon>
        <taxon>Brassicales</taxon>
        <taxon>Brassicaceae</taxon>
        <taxon>Coluteocarpeae</taxon>
        <taxon>Noccaea</taxon>
    </lineage>
</organism>
<protein>
    <submittedName>
        <fullName evidence="4">Putative AC transposase</fullName>
    </submittedName>
</protein>
<dbReference type="GO" id="GO:0046983">
    <property type="term" value="F:protein dimerization activity"/>
    <property type="evidence" value="ECO:0007669"/>
    <property type="project" value="InterPro"/>
</dbReference>
<dbReference type="InterPro" id="IPR012337">
    <property type="entry name" value="RNaseH-like_sf"/>
</dbReference>